<keyword evidence="2" id="KW-0408">Iron</keyword>
<evidence type="ECO:0000256" key="2">
    <source>
        <dbReference type="RuleBase" id="RU000461"/>
    </source>
</evidence>
<keyword evidence="4" id="KW-1185">Reference proteome</keyword>
<dbReference type="InterPro" id="IPR017972">
    <property type="entry name" value="Cyt_P450_CS"/>
</dbReference>
<dbReference type="AlphaFoldDB" id="A0A7X5Y3C1"/>
<dbReference type="PANTHER" id="PTHR46696">
    <property type="entry name" value="P450, PUTATIVE (EUROFUNG)-RELATED"/>
    <property type="match status" value="1"/>
</dbReference>
<dbReference type="PRINTS" id="PR00359">
    <property type="entry name" value="BP450"/>
</dbReference>
<reference evidence="3 4" key="1">
    <citation type="submission" date="2020-03" db="EMBL/GenBank/DDBJ databases">
        <title>Genomic Encyclopedia of Type Strains, Phase IV (KMG-IV): sequencing the most valuable type-strain genomes for metagenomic binning, comparative biology and taxonomic classification.</title>
        <authorList>
            <person name="Goeker M."/>
        </authorList>
    </citation>
    <scope>NUCLEOTIDE SEQUENCE [LARGE SCALE GENOMIC DNA]</scope>
    <source>
        <strain evidence="3 4">DSM 16846</strain>
    </source>
</reference>
<gene>
    <name evidence="3" type="ORF">GGQ97_000200</name>
</gene>
<dbReference type="Gene3D" id="1.10.630.10">
    <property type="entry name" value="Cytochrome P450"/>
    <property type="match status" value="1"/>
</dbReference>
<accession>A0A7X5Y3C1</accession>
<organism evidence="3 4">
    <name type="scientific">Sphingomonas kaistensis</name>
    <dbReference type="NCBI Taxonomy" id="298708"/>
    <lineage>
        <taxon>Bacteria</taxon>
        <taxon>Pseudomonadati</taxon>
        <taxon>Pseudomonadota</taxon>
        <taxon>Alphaproteobacteria</taxon>
        <taxon>Sphingomonadales</taxon>
        <taxon>Sphingomonadaceae</taxon>
        <taxon>Sphingomonas</taxon>
    </lineage>
</organism>
<name>A0A7X5Y3C1_9SPHN</name>
<dbReference type="InterPro" id="IPR002397">
    <property type="entry name" value="Cyt_P450_B"/>
</dbReference>
<protein>
    <submittedName>
        <fullName evidence="3">Cytochrome P450</fullName>
    </submittedName>
</protein>
<dbReference type="GO" id="GO:0016705">
    <property type="term" value="F:oxidoreductase activity, acting on paired donors, with incorporation or reduction of molecular oxygen"/>
    <property type="evidence" value="ECO:0007669"/>
    <property type="project" value="InterPro"/>
</dbReference>
<dbReference type="InterPro" id="IPR036396">
    <property type="entry name" value="Cyt_P450_sf"/>
</dbReference>
<evidence type="ECO:0000256" key="1">
    <source>
        <dbReference type="ARBA" id="ARBA00010617"/>
    </source>
</evidence>
<dbReference type="GO" id="GO:0020037">
    <property type="term" value="F:heme binding"/>
    <property type="evidence" value="ECO:0007669"/>
    <property type="project" value="InterPro"/>
</dbReference>
<dbReference type="EMBL" id="JAATJC010000001">
    <property type="protein sequence ID" value="NJC04407.1"/>
    <property type="molecule type" value="Genomic_DNA"/>
</dbReference>
<sequence>MSNDFDPLVAETFDSPHVDYARLREQCPVAHSEAWGGFWALTKHDDVAAAAADWRTFTTSKQNVIPKVAFTGRRPPLHLDPPEHTPYRRALAPLLGEKQISRLEPVIRDTSRRLLATMVTRGGGDIVSDFSAPMPIATFAHWMNLTPDAVEQLTEAGRRYNIAVQSNDVEATKETSLTLYDMARGVIADRRANPMPPAEDATSALLAARVDGEPLPDEMIVGTIRQVLVVGIIAPSVMIGSIAVHLGRDRALQSKLRADPSLVPAAIEEFLRLYTPYRGFARTPLHDVTIRGRTIPKDAPIALLYASANRDAEVFPEPDRFRIDRPNIRDSIAFGRGPHMCVGAPLARLELTVALEEMLAAAPGFALDGEPRQTRFPEIGALSVPVRFEDAA</sequence>
<dbReference type="Pfam" id="PF00067">
    <property type="entry name" value="p450"/>
    <property type="match status" value="1"/>
</dbReference>
<dbReference type="RefSeq" id="WP_168067236.1">
    <property type="nucleotide sequence ID" value="NZ_JAATJC010000001.1"/>
</dbReference>
<dbReference type="SUPFAM" id="SSF48264">
    <property type="entry name" value="Cytochrome P450"/>
    <property type="match status" value="1"/>
</dbReference>
<dbReference type="Proteomes" id="UP000558192">
    <property type="component" value="Unassembled WGS sequence"/>
</dbReference>
<dbReference type="InterPro" id="IPR001128">
    <property type="entry name" value="Cyt_P450"/>
</dbReference>
<evidence type="ECO:0000313" key="3">
    <source>
        <dbReference type="EMBL" id="NJC04407.1"/>
    </source>
</evidence>
<keyword evidence="2" id="KW-0349">Heme</keyword>
<evidence type="ECO:0000313" key="4">
    <source>
        <dbReference type="Proteomes" id="UP000558192"/>
    </source>
</evidence>
<keyword evidence="2" id="KW-0503">Monooxygenase</keyword>
<keyword evidence="2" id="KW-0479">Metal-binding</keyword>
<dbReference type="PANTHER" id="PTHR46696:SF6">
    <property type="entry name" value="P450, PUTATIVE (EUROFUNG)-RELATED"/>
    <property type="match status" value="1"/>
</dbReference>
<proteinExistence type="inferred from homology"/>
<dbReference type="PROSITE" id="PS00086">
    <property type="entry name" value="CYTOCHROME_P450"/>
    <property type="match status" value="1"/>
</dbReference>
<dbReference type="GO" id="GO:0005506">
    <property type="term" value="F:iron ion binding"/>
    <property type="evidence" value="ECO:0007669"/>
    <property type="project" value="InterPro"/>
</dbReference>
<keyword evidence="2" id="KW-0560">Oxidoreductase</keyword>
<dbReference type="GO" id="GO:0004497">
    <property type="term" value="F:monooxygenase activity"/>
    <property type="evidence" value="ECO:0007669"/>
    <property type="project" value="UniProtKB-KW"/>
</dbReference>
<comment type="similarity">
    <text evidence="1 2">Belongs to the cytochrome P450 family.</text>
</comment>
<comment type="caution">
    <text evidence="3">The sequence shown here is derived from an EMBL/GenBank/DDBJ whole genome shotgun (WGS) entry which is preliminary data.</text>
</comment>